<dbReference type="PROSITE" id="PS50920">
    <property type="entry name" value="SOLCAR"/>
    <property type="match status" value="3"/>
</dbReference>
<sequence>MITLGVVGLLVAHPFDTVKVRFQNPVIYSRYKSTFNAFSTIVREERFQGLYKGVVSPLATCAFMNGLVFSSYKFFMRAQLDDPASVPTLMQVFLAGTGCGIVTSLVATPTELIKIRQQNVLANGPSHASAAKVAMAIFRQHGARGLYRGLAATALRDTGYGTYFLAYEATCRYFKPPSARPVDADHSSLLSEIDAEAYSMPWSVLFLAGGFAGIAGWLATFPMDFVKTRMQSSDLSITKLGTAKLPKDPFRTILSTVVHSYRTEGSTVFFRGLTPTLIRSVPVNIATFSVYESVVHMLS</sequence>
<protein>
    <recommendedName>
        <fullName evidence="14">Mitochondrial carrier</fullName>
    </recommendedName>
</protein>
<evidence type="ECO:0000256" key="1">
    <source>
        <dbReference type="ARBA" id="ARBA00004225"/>
    </source>
</evidence>
<keyword evidence="6 11" id="KW-1133">Transmembrane helix</keyword>
<evidence type="ECO:0008006" key="14">
    <source>
        <dbReference type="Google" id="ProtNLM"/>
    </source>
</evidence>
<organism evidence="12 13">
    <name type="scientific">Paxillus involutus ATCC 200175</name>
    <dbReference type="NCBI Taxonomy" id="664439"/>
    <lineage>
        <taxon>Eukaryota</taxon>
        <taxon>Fungi</taxon>
        <taxon>Dikarya</taxon>
        <taxon>Basidiomycota</taxon>
        <taxon>Agaricomycotina</taxon>
        <taxon>Agaricomycetes</taxon>
        <taxon>Agaricomycetidae</taxon>
        <taxon>Boletales</taxon>
        <taxon>Paxilineae</taxon>
        <taxon>Paxillaceae</taxon>
        <taxon>Paxillus</taxon>
    </lineage>
</organism>
<evidence type="ECO:0000256" key="6">
    <source>
        <dbReference type="ARBA" id="ARBA00022989"/>
    </source>
</evidence>
<dbReference type="Proteomes" id="UP000053647">
    <property type="component" value="Unassembled WGS sequence"/>
</dbReference>
<reference evidence="13" key="2">
    <citation type="submission" date="2015-01" db="EMBL/GenBank/DDBJ databases">
        <title>Evolutionary Origins and Diversification of the Mycorrhizal Mutualists.</title>
        <authorList>
            <consortium name="DOE Joint Genome Institute"/>
            <consortium name="Mycorrhizal Genomics Consortium"/>
            <person name="Kohler A."/>
            <person name="Kuo A."/>
            <person name="Nagy L.G."/>
            <person name="Floudas D."/>
            <person name="Copeland A."/>
            <person name="Barry K.W."/>
            <person name="Cichocki N."/>
            <person name="Veneault-Fourrey C."/>
            <person name="LaButti K."/>
            <person name="Lindquist E.A."/>
            <person name="Lipzen A."/>
            <person name="Lundell T."/>
            <person name="Morin E."/>
            <person name="Murat C."/>
            <person name="Riley R."/>
            <person name="Ohm R."/>
            <person name="Sun H."/>
            <person name="Tunlid A."/>
            <person name="Henrissat B."/>
            <person name="Grigoriev I.V."/>
            <person name="Hibbett D.S."/>
            <person name="Martin F."/>
        </authorList>
    </citation>
    <scope>NUCLEOTIDE SEQUENCE [LARGE SCALE GENOMIC DNA]</scope>
    <source>
        <strain evidence="13">ATCC 200175</strain>
    </source>
</reference>
<evidence type="ECO:0000256" key="10">
    <source>
        <dbReference type="RuleBase" id="RU000488"/>
    </source>
</evidence>
<reference evidence="12 13" key="1">
    <citation type="submission" date="2014-06" db="EMBL/GenBank/DDBJ databases">
        <authorList>
            <consortium name="DOE Joint Genome Institute"/>
            <person name="Kuo A."/>
            <person name="Kohler A."/>
            <person name="Nagy L.G."/>
            <person name="Floudas D."/>
            <person name="Copeland A."/>
            <person name="Barry K.W."/>
            <person name="Cichocki N."/>
            <person name="Veneault-Fourrey C."/>
            <person name="LaButti K."/>
            <person name="Lindquist E.A."/>
            <person name="Lipzen A."/>
            <person name="Lundell T."/>
            <person name="Morin E."/>
            <person name="Murat C."/>
            <person name="Sun H."/>
            <person name="Tunlid A."/>
            <person name="Henrissat B."/>
            <person name="Grigoriev I.V."/>
            <person name="Hibbett D.S."/>
            <person name="Martin F."/>
            <person name="Nordberg H.P."/>
            <person name="Cantor M.N."/>
            <person name="Hua S.X."/>
        </authorList>
    </citation>
    <scope>NUCLEOTIDE SEQUENCE [LARGE SCALE GENOMIC DNA]</scope>
    <source>
        <strain evidence="12 13">ATCC 200175</strain>
    </source>
</reference>
<dbReference type="Pfam" id="PF00153">
    <property type="entry name" value="Mito_carr"/>
    <property type="match status" value="3"/>
</dbReference>
<name>A0A0C9SQN4_PAXIN</name>
<keyword evidence="7" id="KW-0496">Mitochondrion</keyword>
<feature type="repeat" description="Solcar" evidence="9">
    <location>
        <begin position="87"/>
        <end position="173"/>
    </location>
</feature>
<keyword evidence="4 9" id="KW-0812">Transmembrane</keyword>
<evidence type="ECO:0000256" key="3">
    <source>
        <dbReference type="ARBA" id="ARBA00022448"/>
    </source>
</evidence>
<dbReference type="PANTHER" id="PTHR45624">
    <property type="entry name" value="MITOCHONDRIAL BASIC AMINO ACIDS TRANSPORTER-RELATED"/>
    <property type="match status" value="1"/>
</dbReference>
<feature type="repeat" description="Solcar" evidence="9">
    <location>
        <begin position="200"/>
        <end position="297"/>
    </location>
</feature>
<keyword evidence="5" id="KW-0677">Repeat</keyword>
<feature type="transmembrane region" description="Helical" evidence="11">
    <location>
        <begin position="200"/>
        <end position="221"/>
    </location>
</feature>
<evidence type="ECO:0000313" key="13">
    <source>
        <dbReference type="Proteomes" id="UP000053647"/>
    </source>
</evidence>
<comment type="subcellular location">
    <subcellularLocation>
        <location evidence="1">Mitochondrion membrane</location>
        <topology evidence="1">Multi-pass membrane protein</topology>
    </subcellularLocation>
</comment>
<dbReference type="InterPro" id="IPR018108">
    <property type="entry name" value="MCP_transmembrane"/>
</dbReference>
<dbReference type="InterPro" id="IPR050567">
    <property type="entry name" value="Mitochondrial_Carrier"/>
</dbReference>
<proteinExistence type="inferred from homology"/>
<dbReference type="Gene3D" id="1.50.40.10">
    <property type="entry name" value="Mitochondrial carrier domain"/>
    <property type="match status" value="1"/>
</dbReference>
<dbReference type="OrthoDB" id="14252at2759"/>
<keyword evidence="13" id="KW-1185">Reference proteome</keyword>
<evidence type="ECO:0000256" key="9">
    <source>
        <dbReference type="PROSITE-ProRule" id="PRU00282"/>
    </source>
</evidence>
<evidence type="ECO:0000256" key="2">
    <source>
        <dbReference type="ARBA" id="ARBA00006375"/>
    </source>
</evidence>
<dbReference type="GO" id="GO:0031966">
    <property type="term" value="C:mitochondrial membrane"/>
    <property type="evidence" value="ECO:0007669"/>
    <property type="project" value="UniProtKB-SubCell"/>
</dbReference>
<dbReference type="EMBL" id="KN819438">
    <property type="protein sequence ID" value="KIJ09734.1"/>
    <property type="molecule type" value="Genomic_DNA"/>
</dbReference>
<dbReference type="HOGENOM" id="CLU_015166_16_0_1"/>
<evidence type="ECO:0000256" key="4">
    <source>
        <dbReference type="ARBA" id="ARBA00022692"/>
    </source>
</evidence>
<accession>A0A0C9SQN4</accession>
<keyword evidence="8 9" id="KW-0472">Membrane</keyword>
<evidence type="ECO:0000256" key="5">
    <source>
        <dbReference type="ARBA" id="ARBA00022737"/>
    </source>
</evidence>
<dbReference type="AlphaFoldDB" id="A0A0C9SQN4"/>
<dbReference type="SUPFAM" id="SSF103506">
    <property type="entry name" value="Mitochondrial carrier"/>
    <property type="match status" value="1"/>
</dbReference>
<evidence type="ECO:0000313" key="12">
    <source>
        <dbReference type="EMBL" id="KIJ09734.1"/>
    </source>
</evidence>
<keyword evidence="3 10" id="KW-0813">Transport</keyword>
<comment type="similarity">
    <text evidence="2 10">Belongs to the mitochondrial carrier (TC 2.A.29) family.</text>
</comment>
<dbReference type="InterPro" id="IPR023395">
    <property type="entry name" value="MCP_dom_sf"/>
</dbReference>
<feature type="repeat" description="Solcar" evidence="9">
    <location>
        <begin position="1"/>
        <end position="78"/>
    </location>
</feature>
<evidence type="ECO:0000256" key="8">
    <source>
        <dbReference type="ARBA" id="ARBA00023136"/>
    </source>
</evidence>
<evidence type="ECO:0000256" key="11">
    <source>
        <dbReference type="SAM" id="Phobius"/>
    </source>
</evidence>
<gene>
    <name evidence="12" type="ORF">PAXINDRAFT_87058</name>
</gene>
<evidence type="ECO:0000256" key="7">
    <source>
        <dbReference type="ARBA" id="ARBA00023128"/>
    </source>
</evidence>
<dbReference type="GO" id="GO:0022857">
    <property type="term" value="F:transmembrane transporter activity"/>
    <property type="evidence" value="ECO:0007669"/>
    <property type="project" value="TreeGrafter"/>
</dbReference>
<dbReference type="PANTHER" id="PTHR45624:SF10">
    <property type="entry name" value="SLC (SOLUTE CARRIER) HOMOLOG"/>
    <property type="match status" value="1"/>
</dbReference>